<protein>
    <submittedName>
        <fullName evidence="1">Uncharacterized protein</fullName>
    </submittedName>
</protein>
<reference evidence="1" key="1">
    <citation type="submission" date="2020-10" db="EMBL/GenBank/DDBJ databases">
        <title>Taxonomic study of unclassified bacteria belonging to the class Ktedonobacteria.</title>
        <authorList>
            <person name="Yabe S."/>
            <person name="Wang C.M."/>
            <person name="Zheng Y."/>
            <person name="Sakai Y."/>
            <person name="Cavaletti L."/>
            <person name="Monciardini P."/>
            <person name="Donadio S."/>
        </authorList>
    </citation>
    <scope>NUCLEOTIDE SEQUENCE</scope>
    <source>
        <strain evidence="1">SOSP1-1</strain>
    </source>
</reference>
<keyword evidence="2" id="KW-1185">Reference proteome</keyword>
<comment type="caution">
    <text evidence="1">The sequence shown here is derived from an EMBL/GenBank/DDBJ whole genome shotgun (WGS) entry which is preliminary data.</text>
</comment>
<gene>
    <name evidence="1" type="ORF">KSX_47390</name>
</gene>
<evidence type="ECO:0000313" key="2">
    <source>
        <dbReference type="Proteomes" id="UP000612362"/>
    </source>
</evidence>
<dbReference type="AlphaFoldDB" id="A0A8J3I2U8"/>
<evidence type="ECO:0000313" key="1">
    <source>
        <dbReference type="EMBL" id="GHO46576.1"/>
    </source>
</evidence>
<dbReference type="EMBL" id="BNJF01000002">
    <property type="protein sequence ID" value="GHO46576.1"/>
    <property type="molecule type" value="Genomic_DNA"/>
</dbReference>
<organism evidence="1 2">
    <name type="scientific">Ktedonospora formicarum</name>
    <dbReference type="NCBI Taxonomy" id="2778364"/>
    <lineage>
        <taxon>Bacteria</taxon>
        <taxon>Bacillati</taxon>
        <taxon>Chloroflexota</taxon>
        <taxon>Ktedonobacteria</taxon>
        <taxon>Ktedonobacterales</taxon>
        <taxon>Ktedonobacteraceae</taxon>
        <taxon>Ktedonospora</taxon>
    </lineage>
</organism>
<dbReference type="Proteomes" id="UP000612362">
    <property type="component" value="Unassembled WGS sequence"/>
</dbReference>
<sequence>MAQKYTDFVYEWLVREGRASKIRPGMKADFFEVIGWTPEGTYGDVLVGSFQSQPGKDAPNFCGYDLPHNSASLSTGIDNALLF</sequence>
<accession>A0A8J3I2U8</accession>
<proteinExistence type="predicted"/>
<name>A0A8J3I2U8_9CHLR</name>